<proteinExistence type="predicted"/>
<accession>A0ACB5R8I8</accession>
<comment type="caution">
    <text evidence="1">The sequence shown here is derived from an EMBL/GenBank/DDBJ whole genome shotgun (WGS) entry which is preliminary data.</text>
</comment>
<organism evidence="1 2">
    <name type="scientific">Inconstantimicrobium mannanitabidum</name>
    <dbReference type="NCBI Taxonomy" id="1604901"/>
    <lineage>
        <taxon>Bacteria</taxon>
        <taxon>Bacillati</taxon>
        <taxon>Bacillota</taxon>
        <taxon>Clostridia</taxon>
        <taxon>Eubacteriales</taxon>
        <taxon>Clostridiaceae</taxon>
        <taxon>Inconstantimicrobium</taxon>
    </lineage>
</organism>
<protein>
    <submittedName>
        <fullName evidence="1">Uncharacterized protein</fullName>
    </submittedName>
</protein>
<reference evidence="1" key="1">
    <citation type="journal article" date="2025" name="Int. J. Syst. Evol. Microbiol.">
        <title>Inconstantimicrobium mannanitabidum sp. nov., a novel member of the family Clostridiaceae isolated from anoxic soil under the treatment of reductive soil disinfestation.</title>
        <authorList>
            <person name="Ueki A."/>
            <person name="Tonouchi A."/>
            <person name="Honma S."/>
            <person name="Kaku N."/>
            <person name="Ueki K."/>
        </authorList>
    </citation>
    <scope>NUCLEOTIDE SEQUENCE</scope>
    <source>
        <strain evidence="1">TW13</strain>
    </source>
</reference>
<keyword evidence="2" id="KW-1185">Reference proteome</keyword>
<evidence type="ECO:0000313" key="2">
    <source>
        <dbReference type="Proteomes" id="UP001058074"/>
    </source>
</evidence>
<dbReference type="Proteomes" id="UP001058074">
    <property type="component" value="Unassembled WGS sequence"/>
</dbReference>
<sequence length="92" mass="10110">MNIDKINEVSKLTKLYNSNKVNSKPNVMPAKTDKIEISSAARALNGLGNSGLDIDRNKKVESIRNQIQNGTYNCDAKLIAQSIMKAIKESTT</sequence>
<name>A0ACB5R8I8_9CLOT</name>
<evidence type="ECO:0000313" key="1">
    <source>
        <dbReference type="EMBL" id="GKX65457.1"/>
    </source>
</evidence>
<dbReference type="EMBL" id="BROD01000001">
    <property type="protein sequence ID" value="GKX65457.1"/>
    <property type="molecule type" value="Genomic_DNA"/>
</dbReference>
<gene>
    <name evidence="1" type="ORF">rsdtw13_07150</name>
</gene>